<dbReference type="InterPro" id="IPR037873">
    <property type="entry name" value="BamE-like"/>
</dbReference>
<evidence type="ECO:0000313" key="2">
    <source>
        <dbReference type="EMBL" id="MUH71917.1"/>
    </source>
</evidence>
<dbReference type="InterPro" id="IPR021534">
    <property type="entry name" value="DUF3192"/>
</dbReference>
<comment type="caution">
    <text evidence="2">The sequence shown here is derived from an EMBL/GenBank/DDBJ whole genome shotgun (WGS) entry which is preliminary data.</text>
</comment>
<gene>
    <name evidence="2" type="ORF">GNP35_05190</name>
</gene>
<dbReference type="EMBL" id="WOCD01000003">
    <property type="protein sequence ID" value="MUH71917.1"/>
    <property type="molecule type" value="Genomic_DNA"/>
</dbReference>
<accession>A0A6N8F9Z8</accession>
<keyword evidence="1" id="KW-0732">Signal</keyword>
<evidence type="ECO:0000313" key="3">
    <source>
        <dbReference type="Proteomes" id="UP000439994"/>
    </source>
</evidence>
<dbReference type="AlphaFoldDB" id="A0A6N8F9Z8"/>
<sequence>MSSNSDSAWKEEQRVNNQKIADLQLGDSFEKVRSLMGTPRFNEAFEKEGKAVQVIFYRTMHKHSDGETTKDECTALIFNGGELVGFGDKAYSRL</sequence>
<dbReference type="Pfam" id="PF11399">
    <property type="entry name" value="DUF3192"/>
    <property type="match status" value="1"/>
</dbReference>
<name>A0A6N8F9Z8_9GAMM</name>
<reference evidence="2 3" key="1">
    <citation type="submission" date="2019-11" db="EMBL/GenBank/DDBJ databases">
        <title>P. haliotis isolates from Z. marina roots.</title>
        <authorList>
            <person name="Cohen M."/>
            <person name="Jospin G."/>
            <person name="Eisen J.A."/>
            <person name="Coil D.A."/>
        </authorList>
    </citation>
    <scope>NUCLEOTIDE SEQUENCE [LARGE SCALE GENOMIC DNA]</scope>
    <source>
        <strain evidence="2 3">UCD-MCMsp1aY</strain>
    </source>
</reference>
<dbReference type="OrthoDB" id="6399368at2"/>
<proteinExistence type="predicted"/>
<dbReference type="Gene3D" id="3.30.1450.10">
    <property type="match status" value="1"/>
</dbReference>
<protein>
    <submittedName>
        <fullName evidence="2">DUF3192 domain-containing protein</fullName>
    </submittedName>
</protein>
<organism evidence="2 3">
    <name type="scientific">Psychrosphaera haliotis</name>
    <dbReference type="NCBI Taxonomy" id="555083"/>
    <lineage>
        <taxon>Bacteria</taxon>
        <taxon>Pseudomonadati</taxon>
        <taxon>Pseudomonadota</taxon>
        <taxon>Gammaproteobacteria</taxon>
        <taxon>Alteromonadales</taxon>
        <taxon>Pseudoalteromonadaceae</taxon>
        <taxon>Psychrosphaera</taxon>
    </lineage>
</organism>
<keyword evidence="3" id="KW-1185">Reference proteome</keyword>
<dbReference type="Proteomes" id="UP000439994">
    <property type="component" value="Unassembled WGS sequence"/>
</dbReference>
<evidence type="ECO:0000256" key="1">
    <source>
        <dbReference type="ARBA" id="ARBA00022729"/>
    </source>
</evidence>